<dbReference type="Pfam" id="PF10117">
    <property type="entry name" value="McrBC"/>
    <property type="match status" value="1"/>
</dbReference>
<keyword evidence="2" id="KW-1185">Reference proteome</keyword>
<gene>
    <name evidence="1" type="ORF">Psch_02705</name>
</gene>
<dbReference type="Proteomes" id="UP000298324">
    <property type="component" value="Unassembled WGS sequence"/>
</dbReference>
<accession>A0A4Y7R9P6</accession>
<dbReference type="AlphaFoldDB" id="A0A4Y7R9P6"/>
<comment type="caution">
    <text evidence="1">The sequence shown here is derived from an EMBL/GenBank/DDBJ whole genome shotgun (WGS) entry which is preliminary data.</text>
</comment>
<name>A0A4Y7R9P6_9FIRM</name>
<sequence length="491" mass="55328">MKAAMKRRRSVNRNPIVPIKPGESPCFEVVDSSMACLPAVSFLKGNLPREPQSMAARLAKQFIRQNEGILKNFGISAGLDYDGSSVDVVLQTGTRVGAIPLLSPTSGKPDYGLIIKPRFDWPGIGSMLGKMGWRVVPSLLQLPLLPRSDRKIPQWVLSTTILLRIKELLDCLERRFELAESNLQAPRGNIRWSRYITSNISAARFLDVPCRYPDLRDDRELKAAVHFTLRKQLASLEGQRNAGAIVLQLIGICQSLLERVRSVIPKQPTAVTLGAWYRGSVRTRVFHDGLQAMEWAIEDRGLAGLGDMQGLPWVMPMEEFFEAWMETVAAALTRRIGGVLHVGRKRETVAPLVWDPPYIGSQKYLLPDLTLERLSARGEKETIIFDAKYKGHWEDLNQERWGRLDEELRERHRADLLQVLAYSTLSEASRITSCLVYPCQKHTWESLKKRGMLYHRAALNAGRRSVNLVLMAIPMEADVEEMVQTLAVAVS</sequence>
<dbReference type="EMBL" id="QFGA01000002">
    <property type="protein sequence ID" value="TEB05664.1"/>
    <property type="molecule type" value="Genomic_DNA"/>
</dbReference>
<proteinExistence type="predicted"/>
<evidence type="ECO:0000313" key="2">
    <source>
        <dbReference type="Proteomes" id="UP000298324"/>
    </source>
</evidence>
<organism evidence="1 2">
    <name type="scientific">Pelotomaculum schinkii</name>
    <dbReference type="NCBI Taxonomy" id="78350"/>
    <lineage>
        <taxon>Bacteria</taxon>
        <taxon>Bacillati</taxon>
        <taxon>Bacillota</taxon>
        <taxon>Clostridia</taxon>
        <taxon>Eubacteriales</taxon>
        <taxon>Desulfotomaculaceae</taxon>
        <taxon>Pelotomaculum</taxon>
    </lineage>
</organism>
<dbReference type="InterPro" id="IPR019292">
    <property type="entry name" value="McrC"/>
</dbReference>
<protein>
    <submittedName>
        <fullName evidence="1">McrBC 5-methylcytosine restriction system component</fullName>
    </submittedName>
</protein>
<evidence type="ECO:0000313" key="1">
    <source>
        <dbReference type="EMBL" id="TEB05664.1"/>
    </source>
</evidence>
<reference evidence="1 2" key="1">
    <citation type="journal article" date="2018" name="Environ. Microbiol.">
        <title>Novel energy conservation strategies and behaviour of Pelotomaculum schinkii driving syntrophic propionate catabolism.</title>
        <authorList>
            <person name="Hidalgo-Ahumada C.A.P."/>
            <person name="Nobu M.K."/>
            <person name="Narihiro T."/>
            <person name="Tamaki H."/>
            <person name="Liu W.T."/>
            <person name="Kamagata Y."/>
            <person name="Stams A.J.M."/>
            <person name="Imachi H."/>
            <person name="Sousa D.Z."/>
        </authorList>
    </citation>
    <scope>NUCLEOTIDE SEQUENCE [LARGE SCALE GENOMIC DNA]</scope>
    <source>
        <strain evidence="1 2">HH</strain>
    </source>
</reference>